<dbReference type="EMBL" id="ANPE02000104">
    <property type="protein sequence ID" value="EMY34701.1"/>
    <property type="molecule type" value="Genomic_DNA"/>
</dbReference>
<feature type="transmembrane region" description="Helical" evidence="2">
    <location>
        <begin position="61"/>
        <end position="83"/>
    </location>
</feature>
<evidence type="ECO:0000256" key="2">
    <source>
        <dbReference type="SAM" id="Phobius"/>
    </source>
</evidence>
<proteinExistence type="predicted"/>
<evidence type="ECO:0000313" key="4">
    <source>
        <dbReference type="Proteomes" id="UP000010729"/>
    </source>
</evidence>
<name>N1UWD3_9MICC</name>
<dbReference type="OrthoDB" id="4966979at2"/>
<feature type="transmembrane region" description="Helical" evidence="2">
    <location>
        <begin position="38"/>
        <end position="56"/>
    </location>
</feature>
<feature type="transmembrane region" description="Helical" evidence="2">
    <location>
        <begin position="277"/>
        <end position="294"/>
    </location>
</feature>
<dbReference type="RefSeq" id="WP_005268511.1">
    <property type="nucleotide sequence ID" value="NZ_ANPE02000104.1"/>
</dbReference>
<comment type="caution">
    <text evidence="3">The sequence shown here is derived from an EMBL/GenBank/DDBJ whole genome shotgun (WGS) entry which is preliminary data.</text>
</comment>
<evidence type="ECO:0000256" key="1">
    <source>
        <dbReference type="SAM" id="MobiDB-lite"/>
    </source>
</evidence>
<gene>
    <name evidence="3" type="ORF">D477_008303</name>
</gene>
<sequence length="398" mass="41296">RPPSGRAMTASRAALALRGLMIMGMGLLLGYTETPLDVILSYYGILFLLAVPLLGLGRRTLLALAVVFAVLGPVAMQLVRAWWPDKPRIDGEYTFGLAAANPGTFLTDMLLTGVYPALPWLAYICVGLAVGRLDLTSRKVGAVLLAAGTALTAAAWGLSALLLGPGGGYERLVAATPLLNEEQINQFLVLGGAPGSDDLPATTGWWLAILTPHTSTPLAILSSLGTSLAILGAILLLVPYLGRTTVPLAAAGSMTLTLYSAHVIILATEILDPARPIMAITIQVIVFLLTAVLWRNAVGKGPLEAIVAAATGWLRTLVLAGSRPGPSPDQSASVSVRREAGHNLIFQADGNGSPVSASASAKRSHTNGGEPIRAPSTSETPTYDRGAGRHSAARPAES</sequence>
<feature type="region of interest" description="Disordered" evidence="1">
    <location>
        <begin position="346"/>
        <end position="398"/>
    </location>
</feature>
<keyword evidence="2" id="KW-1133">Transmembrane helix</keyword>
<reference evidence="3 4" key="1">
    <citation type="journal article" date="2013" name="Genome Announc.">
        <title>Draft Genome Sequence of Arthrobacter crystallopoietes Strain BAB-32, Revealing Genes for Bioremediation.</title>
        <authorList>
            <person name="Joshi M.N."/>
            <person name="Pandit A.S."/>
            <person name="Sharma A."/>
            <person name="Pandya R.V."/>
            <person name="Desai S.M."/>
            <person name="Saxena A.K."/>
            <person name="Bagatharia S.B."/>
        </authorList>
    </citation>
    <scope>NUCLEOTIDE SEQUENCE [LARGE SCALE GENOMIC DNA]</scope>
    <source>
        <strain evidence="3 4">BAB-32</strain>
    </source>
</reference>
<feature type="transmembrane region" description="Helical" evidence="2">
    <location>
        <begin position="142"/>
        <end position="163"/>
    </location>
</feature>
<protein>
    <submittedName>
        <fullName evidence="3">Uncharacterized protein</fullName>
    </submittedName>
</protein>
<dbReference type="AlphaFoldDB" id="N1UWD3"/>
<feature type="transmembrane region" description="Helical" evidence="2">
    <location>
        <begin position="109"/>
        <end position="130"/>
    </location>
</feature>
<feature type="transmembrane region" description="Helical" evidence="2">
    <location>
        <begin position="218"/>
        <end position="241"/>
    </location>
</feature>
<feature type="transmembrane region" description="Helical" evidence="2">
    <location>
        <begin position="12"/>
        <end position="32"/>
    </location>
</feature>
<feature type="non-terminal residue" evidence="3">
    <location>
        <position position="1"/>
    </location>
</feature>
<keyword evidence="2" id="KW-0472">Membrane</keyword>
<dbReference type="Proteomes" id="UP000010729">
    <property type="component" value="Unassembled WGS sequence"/>
</dbReference>
<keyword evidence="2" id="KW-0812">Transmembrane</keyword>
<keyword evidence="4" id="KW-1185">Reference proteome</keyword>
<feature type="transmembrane region" description="Helical" evidence="2">
    <location>
        <begin position="248"/>
        <end position="271"/>
    </location>
</feature>
<evidence type="ECO:0000313" key="3">
    <source>
        <dbReference type="EMBL" id="EMY34701.1"/>
    </source>
</evidence>
<accession>N1UWD3</accession>
<organism evidence="3 4">
    <name type="scientific">Arthrobacter crystallopoietes BAB-32</name>
    <dbReference type="NCBI Taxonomy" id="1246476"/>
    <lineage>
        <taxon>Bacteria</taxon>
        <taxon>Bacillati</taxon>
        <taxon>Actinomycetota</taxon>
        <taxon>Actinomycetes</taxon>
        <taxon>Micrococcales</taxon>
        <taxon>Micrococcaceae</taxon>
        <taxon>Crystallibacter</taxon>
    </lineage>
</organism>